<dbReference type="PANTHER" id="PTHR45916:SF1">
    <property type="entry name" value="STRUCTURAL MAINTENANCE OF CHROMOSOMES PROTEIN 5"/>
    <property type="match status" value="1"/>
</dbReference>
<sequence>MAGINASASSSRNKRTRAPASDDEDSATTRKRRQTQRAVDDDEEQEEGENEEDEYYRRMEEQDVEAEGQAYAEQGDSSFKVKYDRGEDGYVAGSVVRIKATNFMTYDHVEFRPGPHLNMILGPNGTGKSSIAASIAIGLGFPPKVMGRANEVRSYVKQGHDEAQLEIELKGRPSQPNTIICRKFNRLNEKSEWLLDGEAATRTRVMEVVQGYGVQANNLCSFLPQDKVAEFAKMDAVTVLKETMRAAGDPRLTKWHETLIAKGKKASALEENLEKHVASRDKSQTQVDSLAPDVEHVRERETREFEKEVLEHILGIAEHVKLREQSVRAEVVKKKVKEKLEAHERGRQPLRDLQETRDNAVHKANGKVKIMQDRQKHTFANLRETKQALDQLGTRREDIADQINKLKKKVERERLEKESCKTNIGKCEAILAEPREDHEVELRKAKEERLEVSQRYREKERDEQELAREYERESNELKDIDQAINRLHQEKSTFESVERRKEDAARQASPSISFLLDYFKDNPDSFEGKVHKPLMISVNVPNRQYAWQVEACTNWPQRQTFICEKKADYDHLISLNGRPLPQKYIKNNGRWNPNRNTGPPKVQLYLALQEVTQDTVNPSRPCTVERLNEFGFDGFAIDFVDADPGVIAYLASVCKMHITAVTQKPSERVKTDELPRLGFKQWGTAKDWTRSNQSTYGRKAYSQIITAKTEARSFNIVIDTEAVAKKVDEIAKLRRKKEEAEQPHGALRDKISAVNSQKKEIHAEGLAIEEKIKALMSSSKRYTKAAHDIQLFKEKLVRLEGLPSYEAERTKLNNMRIKNARDRLRPLAASTNYCDTVMDNCADLIAATFRQAQATTNKKMIDDKVKSGSARGMVLRDRYETASKAWNHAKALTNNKWNEIKARLKPTDRTVREEVTKRAKDPTTLPSVDQVLNDLNTVKNQLEMSVNIPTAVIKQWERRTKELEAAQKIVDEEEEELAELKEDITDTLAKFNPALNTLVTAVSKKFSEAFERVKCRGEVGVDRSAGSDYGKWGIKIMVAYRDSDDLAVLSGSHQSGGERSLATVTYLMSLSEMSRTPFSLVDEINQGMDQRAERAVHNQLVDVTCGSESGQYFLITPKLLNGLEYHPKMKVLIINNGIHLPDPYDLTQRYGALKASLNKYRSTHGITA</sequence>
<feature type="domain" description="RecF/RecN/SMC N-terminal" evidence="6">
    <location>
        <begin position="95"/>
        <end position="1116"/>
    </location>
</feature>
<evidence type="ECO:0000259" key="6">
    <source>
        <dbReference type="Pfam" id="PF02463"/>
    </source>
</evidence>
<reference evidence="7 8" key="1">
    <citation type="submission" date="2016-06" db="EMBL/GenBank/DDBJ databases">
        <title>Evolution of pathogenesis and genome organization in the Tremellales.</title>
        <authorList>
            <person name="Cuomo C."/>
            <person name="Litvintseva A."/>
            <person name="Heitman J."/>
            <person name="Chen Y."/>
            <person name="Sun S."/>
            <person name="Springer D."/>
            <person name="Dromer F."/>
            <person name="Young S."/>
            <person name="Zeng Q."/>
            <person name="Chapman S."/>
            <person name="Gujja S."/>
            <person name="Saif S."/>
            <person name="Birren B."/>
        </authorList>
    </citation>
    <scope>NUCLEOTIDE SEQUENCE [LARGE SCALE GENOMIC DNA]</scope>
    <source>
        <strain evidence="7 8">CBS 6039</strain>
    </source>
</reference>
<name>A0A1E3HDB3_9TREE</name>
<gene>
    <name evidence="7" type="ORF">L202_06755</name>
</gene>
<dbReference type="InterPro" id="IPR003395">
    <property type="entry name" value="RecF/RecN/SMC_N"/>
</dbReference>
<dbReference type="Pfam" id="PF02463">
    <property type="entry name" value="SMC_N"/>
    <property type="match status" value="1"/>
</dbReference>
<organism evidence="7 8">
    <name type="scientific">Cryptococcus amylolentus CBS 6039</name>
    <dbReference type="NCBI Taxonomy" id="1295533"/>
    <lineage>
        <taxon>Eukaryota</taxon>
        <taxon>Fungi</taxon>
        <taxon>Dikarya</taxon>
        <taxon>Basidiomycota</taxon>
        <taxon>Agaricomycotina</taxon>
        <taxon>Tremellomycetes</taxon>
        <taxon>Tremellales</taxon>
        <taxon>Cryptococcaceae</taxon>
        <taxon>Cryptococcus</taxon>
    </lineage>
</organism>
<feature type="coiled-coil region" evidence="4">
    <location>
        <begin position="382"/>
        <end position="507"/>
    </location>
</feature>
<accession>A0A1E3HDB3</accession>
<evidence type="ECO:0000256" key="4">
    <source>
        <dbReference type="SAM" id="Coils"/>
    </source>
</evidence>
<keyword evidence="8" id="KW-1185">Reference proteome</keyword>
<evidence type="ECO:0000313" key="7">
    <source>
        <dbReference type="EMBL" id="ODN74339.1"/>
    </source>
</evidence>
<dbReference type="Proteomes" id="UP000094065">
    <property type="component" value="Unassembled WGS sequence"/>
</dbReference>
<dbReference type="GO" id="GO:0003697">
    <property type="term" value="F:single-stranded DNA binding"/>
    <property type="evidence" value="ECO:0007669"/>
    <property type="project" value="TreeGrafter"/>
</dbReference>
<dbReference type="GO" id="GO:0000724">
    <property type="term" value="P:double-strand break repair via homologous recombination"/>
    <property type="evidence" value="ECO:0007669"/>
    <property type="project" value="TreeGrafter"/>
</dbReference>
<evidence type="ECO:0000256" key="5">
    <source>
        <dbReference type="SAM" id="MobiDB-lite"/>
    </source>
</evidence>
<dbReference type="PANTHER" id="PTHR45916">
    <property type="entry name" value="STRUCTURAL MAINTENANCE OF CHROMOSOMES PROTEIN 5"/>
    <property type="match status" value="1"/>
</dbReference>
<dbReference type="GO" id="GO:0030915">
    <property type="term" value="C:Smc5-Smc6 complex"/>
    <property type="evidence" value="ECO:0007669"/>
    <property type="project" value="TreeGrafter"/>
</dbReference>
<dbReference type="STRING" id="1295533.A0A1E3HDB3"/>
<evidence type="ECO:0000256" key="1">
    <source>
        <dbReference type="ARBA" id="ARBA00010171"/>
    </source>
</evidence>
<dbReference type="GeneID" id="30158064"/>
<feature type="region of interest" description="Disordered" evidence="5">
    <location>
        <begin position="1"/>
        <end position="75"/>
    </location>
</feature>
<feature type="compositionally biased region" description="Polar residues" evidence="5">
    <location>
        <begin position="1"/>
        <end position="11"/>
    </location>
</feature>
<dbReference type="AlphaFoldDB" id="A0A1E3HDB3"/>
<dbReference type="SUPFAM" id="SSF52540">
    <property type="entry name" value="P-loop containing nucleoside triphosphate hydrolases"/>
    <property type="match status" value="1"/>
</dbReference>
<dbReference type="GO" id="GO:0005634">
    <property type="term" value="C:nucleus"/>
    <property type="evidence" value="ECO:0007669"/>
    <property type="project" value="TreeGrafter"/>
</dbReference>
<evidence type="ECO:0000256" key="2">
    <source>
        <dbReference type="ARBA" id="ARBA00018687"/>
    </source>
</evidence>
<dbReference type="Gene3D" id="3.40.50.300">
    <property type="entry name" value="P-loop containing nucleotide triphosphate hydrolases"/>
    <property type="match status" value="2"/>
</dbReference>
<proteinExistence type="inferred from homology"/>
<dbReference type="RefSeq" id="XP_018990120.1">
    <property type="nucleotide sequence ID" value="XM_019141313.1"/>
</dbReference>
<feature type="coiled-coil region" evidence="4">
    <location>
        <begin position="953"/>
        <end position="990"/>
    </location>
</feature>
<comment type="similarity">
    <text evidence="1">Belongs to the SMC family. SMC5 subfamily.</text>
</comment>
<comment type="caution">
    <text evidence="7">The sequence shown here is derived from an EMBL/GenBank/DDBJ whole genome shotgun (WGS) entry which is preliminary data.</text>
</comment>
<evidence type="ECO:0000256" key="3">
    <source>
        <dbReference type="ARBA" id="ARBA00023054"/>
    </source>
</evidence>
<evidence type="ECO:0000313" key="8">
    <source>
        <dbReference type="Proteomes" id="UP000094065"/>
    </source>
</evidence>
<protein>
    <recommendedName>
        <fullName evidence="2">Structural maintenance of chromosomes protein 5</fullName>
    </recommendedName>
</protein>
<keyword evidence="3 4" id="KW-0175">Coiled coil</keyword>
<dbReference type="OrthoDB" id="10254973at2759"/>
<dbReference type="EMBL" id="AWGJ01000011">
    <property type="protein sequence ID" value="ODN74339.1"/>
    <property type="molecule type" value="Genomic_DNA"/>
</dbReference>
<dbReference type="InterPro" id="IPR027417">
    <property type="entry name" value="P-loop_NTPase"/>
</dbReference>
<feature type="compositionally biased region" description="Acidic residues" evidence="5">
    <location>
        <begin position="40"/>
        <end position="54"/>
    </location>
</feature>